<sequence length="350" mass="40428">MSDYNVHVDVAINDIKIVKKSYTLYRVDLKIIRGNKEVGQYHVFKRFSDFIKLKQNLEHEIHSELPYELPPRRYNIWGKPSGSCDPDIIEERKKELVTFLHDMLNDSFDTRWKNSPYLIEFLQFPSDWDKSSKLNAYDLPSGTTAGTGNSIVDAQKWLEELRNCKSQLEEARKDDYSTKLLIQLRLRIQILDKSLKEIKERQLVGEGEVQRRRNLLNALKDDLNKSSKGPSSDWNDTKGDEIGSKGPLFGASERSPQRPLVGRRKIGETEATIGLQNQELLQLDRSTMKNQDKQLEELRNIIRSQKNMSLEMNDELAAQNELLDMLSGDVETTATKLRTANRRAKKFNDG</sequence>
<dbReference type="GO" id="GO:0035091">
    <property type="term" value="F:phosphatidylinositol binding"/>
    <property type="evidence" value="ECO:0007669"/>
    <property type="project" value="InterPro"/>
</dbReference>
<evidence type="ECO:0000256" key="6">
    <source>
        <dbReference type="SAM" id="MobiDB-lite"/>
    </source>
</evidence>
<evidence type="ECO:0000259" key="7">
    <source>
        <dbReference type="PROSITE" id="PS50192"/>
    </source>
</evidence>
<keyword evidence="3 5" id="KW-0175">Coiled coil</keyword>
<evidence type="ECO:0000256" key="4">
    <source>
        <dbReference type="ARBA" id="ARBA00054927"/>
    </source>
</evidence>
<dbReference type="SMART" id="SM00397">
    <property type="entry name" value="t_SNARE"/>
    <property type="match status" value="1"/>
</dbReference>
<evidence type="ECO:0000256" key="1">
    <source>
        <dbReference type="ARBA" id="ARBA00004116"/>
    </source>
</evidence>
<proteinExistence type="predicted"/>
<name>A0A1G4MGH4_LACFM</name>
<dbReference type="Gene3D" id="1.20.5.110">
    <property type="match status" value="1"/>
</dbReference>
<dbReference type="FunFam" id="1.20.5.110:FF:000058">
    <property type="entry name" value="VAM7p Vacuolar SNARE protein"/>
    <property type="match status" value="1"/>
</dbReference>
<evidence type="ECO:0000259" key="8">
    <source>
        <dbReference type="PROSITE" id="PS50195"/>
    </source>
</evidence>
<dbReference type="STRING" id="4955.A0A1G4MGH4"/>
<reference evidence="10" key="1">
    <citation type="submission" date="2016-03" db="EMBL/GenBank/DDBJ databases">
        <authorList>
            <person name="Devillers H."/>
        </authorList>
    </citation>
    <scope>NUCLEOTIDE SEQUENCE [LARGE SCALE GENOMIC DNA]</scope>
</reference>
<feature type="domain" description="PX" evidence="8">
    <location>
        <begin position="1"/>
        <end position="129"/>
    </location>
</feature>
<dbReference type="InterPro" id="IPR001683">
    <property type="entry name" value="PX_dom"/>
</dbReference>
<feature type="coiled-coil region" evidence="5">
    <location>
        <begin position="288"/>
        <end position="315"/>
    </location>
</feature>
<dbReference type="AlphaFoldDB" id="A0A1G4MGH4"/>
<dbReference type="GO" id="GO:0097576">
    <property type="term" value="P:vacuole fusion"/>
    <property type="evidence" value="ECO:0007669"/>
    <property type="project" value="UniProtKB-ARBA"/>
</dbReference>
<evidence type="ECO:0000256" key="5">
    <source>
        <dbReference type="SAM" id="Coils"/>
    </source>
</evidence>
<evidence type="ECO:0000313" key="10">
    <source>
        <dbReference type="Proteomes" id="UP000190831"/>
    </source>
</evidence>
<evidence type="ECO:0000256" key="2">
    <source>
        <dbReference type="ARBA" id="ARBA00022554"/>
    </source>
</evidence>
<comment type="function">
    <text evidence="4">Essential for proper morphogenesis of the vacuole. May exist as structural reinforcement on the surface of the vacuolar membrane and be required for maintenance against rupture by osmotic pressure.</text>
</comment>
<dbReference type="GO" id="GO:0007034">
    <property type="term" value="P:vacuolar transport"/>
    <property type="evidence" value="ECO:0007669"/>
    <property type="project" value="UniProtKB-ARBA"/>
</dbReference>
<dbReference type="Pfam" id="PF00787">
    <property type="entry name" value="PX"/>
    <property type="match status" value="1"/>
</dbReference>
<feature type="coiled-coil region" evidence="5">
    <location>
        <begin position="154"/>
        <end position="201"/>
    </location>
</feature>
<dbReference type="OrthoDB" id="428895at2759"/>
<dbReference type="GO" id="GO:0000329">
    <property type="term" value="C:fungal-type vacuole membrane"/>
    <property type="evidence" value="ECO:0007669"/>
    <property type="project" value="UniProtKB-ARBA"/>
</dbReference>
<keyword evidence="10" id="KW-1185">Reference proteome</keyword>
<dbReference type="InterPro" id="IPR036871">
    <property type="entry name" value="PX_dom_sf"/>
</dbReference>
<dbReference type="CDD" id="cd06897">
    <property type="entry name" value="PX_SNARE"/>
    <property type="match status" value="1"/>
</dbReference>
<dbReference type="GO" id="GO:0016192">
    <property type="term" value="P:vesicle-mediated transport"/>
    <property type="evidence" value="ECO:0007669"/>
    <property type="project" value="UniProtKB-ARBA"/>
</dbReference>
<dbReference type="PROSITE" id="PS50195">
    <property type="entry name" value="PX"/>
    <property type="match status" value="1"/>
</dbReference>
<dbReference type="Proteomes" id="UP000190831">
    <property type="component" value="Chromosome F"/>
</dbReference>
<dbReference type="PROSITE" id="PS50192">
    <property type="entry name" value="T_SNARE"/>
    <property type="match status" value="1"/>
</dbReference>
<feature type="region of interest" description="Disordered" evidence="6">
    <location>
        <begin position="220"/>
        <end position="261"/>
    </location>
</feature>
<comment type="subcellular location">
    <subcellularLocation>
        <location evidence="1">Vacuole</location>
    </subcellularLocation>
</comment>
<keyword evidence="2" id="KW-0926">Vacuole</keyword>
<evidence type="ECO:0000256" key="3">
    <source>
        <dbReference type="ARBA" id="ARBA00023054"/>
    </source>
</evidence>
<feature type="domain" description="T-SNARE coiled-coil homology" evidence="7">
    <location>
        <begin position="285"/>
        <end position="347"/>
    </location>
</feature>
<dbReference type="InterPro" id="IPR000727">
    <property type="entry name" value="T_SNARE_dom"/>
</dbReference>
<dbReference type="CDD" id="cd15858">
    <property type="entry name" value="SNARE_VAM7"/>
    <property type="match status" value="1"/>
</dbReference>
<gene>
    <name evidence="9" type="ORF">LAFE_0F16820G</name>
</gene>
<dbReference type="SMART" id="SM00312">
    <property type="entry name" value="PX"/>
    <property type="match status" value="1"/>
</dbReference>
<protein>
    <submittedName>
        <fullName evidence="9">LAFE_0F16820g1_1</fullName>
    </submittedName>
</protein>
<evidence type="ECO:0000313" key="9">
    <source>
        <dbReference type="EMBL" id="SCW02903.1"/>
    </source>
</evidence>
<dbReference type="Gene3D" id="3.30.1520.10">
    <property type="entry name" value="Phox-like domain"/>
    <property type="match status" value="1"/>
</dbReference>
<accession>A0A1G4MGH4</accession>
<dbReference type="SUPFAM" id="SSF64268">
    <property type="entry name" value="PX domain"/>
    <property type="match status" value="1"/>
</dbReference>
<dbReference type="OMA" id="DSFDTRW"/>
<dbReference type="EMBL" id="LT598490">
    <property type="protein sequence ID" value="SCW02903.1"/>
    <property type="molecule type" value="Genomic_DNA"/>
</dbReference>
<organism evidence="9 10">
    <name type="scientific">Lachancea fermentati</name>
    <name type="common">Zygosaccharomyces fermentati</name>
    <dbReference type="NCBI Taxonomy" id="4955"/>
    <lineage>
        <taxon>Eukaryota</taxon>
        <taxon>Fungi</taxon>
        <taxon>Dikarya</taxon>
        <taxon>Ascomycota</taxon>
        <taxon>Saccharomycotina</taxon>
        <taxon>Saccharomycetes</taxon>
        <taxon>Saccharomycetales</taxon>
        <taxon>Saccharomycetaceae</taxon>
        <taxon>Lachancea</taxon>
    </lineage>
</organism>
<dbReference type="SUPFAM" id="SSF58038">
    <property type="entry name" value="SNARE fusion complex"/>
    <property type="match status" value="1"/>
</dbReference>